<sequence>MKRITLSSLIYESQLNTAAVPSIGSVDENNLRGIGVGRMAHTCHTPLLTGSKMAHPLPRLHLTTNQRLENLIANYHLANFNKKYLLLAH</sequence>
<name>A0A7R9CTU0_TIMCR</name>
<accession>A0A7R9CTU0</accession>
<proteinExistence type="predicted"/>
<gene>
    <name evidence="1" type="ORF">TCEB3V08_LOCUS5964</name>
</gene>
<organism evidence="1">
    <name type="scientific">Timema cristinae</name>
    <name type="common">Walking stick</name>
    <dbReference type="NCBI Taxonomy" id="61476"/>
    <lineage>
        <taxon>Eukaryota</taxon>
        <taxon>Metazoa</taxon>
        <taxon>Ecdysozoa</taxon>
        <taxon>Arthropoda</taxon>
        <taxon>Hexapoda</taxon>
        <taxon>Insecta</taxon>
        <taxon>Pterygota</taxon>
        <taxon>Neoptera</taxon>
        <taxon>Polyneoptera</taxon>
        <taxon>Phasmatodea</taxon>
        <taxon>Timematodea</taxon>
        <taxon>Timematoidea</taxon>
        <taxon>Timematidae</taxon>
        <taxon>Timema</taxon>
    </lineage>
</organism>
<dbReference type="AlphaFoldDB" id="A0A7R9CTU0"/>
<evidence type="ECO:0000313" key="1">
    <source>
        <dbReference type="EMBL" id="CAD7401349.1"/>
    </source>
</evidence>
<dbReference type="EMBL" id="OC318292">
    <property type="protein sequence ID" value="CAD7401349.1"/>
    <property type="molecule type" value="Genomic_DNA"/>
</dbReference>
<protein>
    <submittedName>
        <fullName evidence="1">Uncharacterized protein</fullName>
    </submittedName>
</protein>
<reference evidence="1" key="1">
    <citation type="submission" date="2020-11" db="EMBL/GenBank/DDBJ databases">
        <authorList>
            <person name="Tran Van P."/>
        </authorList>
    </citation>
    <scope>NUCLEOTIDE SEQUENCE</scope>
</reference>